<comment type="subcellular location">
    <subcellularLocation>
        <location evidence="7">Cytoplasm</location>
    </subcellularLocation>
</comment>
<name>A0A1I6JQ75_9FIRM</name>
<dbReference type="NCBIfam" id="NF001452">
    <property type="entry name" value="PRK00311.1"/>
    <property type="match status" value="1"/>
</dbReference>
<evidence type="ECO:0000256" key="2">
    <source>
        <dbReference type="ARBA" id="ARBA00008676"/>
    </source>
</evidence>
<dbReference type="GO" id="GO:0005737">
    <property type="term" value="C:cytoplasm"/>
    <property type="evidence" value="ECO:0007669"/>
    <property type="project" value="UniProtKB-SubCell"/>
</dbReference>
<protein>
    <recommendedName>
        <fullName evidence="7">3-methyl-2-oxobutanoate hydroxymethyltransferase</fullName>
        <ecNumber evidence="7">2.1.2.11</ecNumber>
    </recommendedName>
    <alternativeName>
        <fullName evidence="7">Ketopantoate hydroxymethyltransferase</fullName>
        <shortName evidence="7">KPHMT</shortName>
    </alternativeName>
</protein>
<feature type="binding site" evidence="7 9">
    <location>
        <begin position="44"/>
        <end position="45"/>
    </location>
    <ligand>
        <name>3-methyl-2-oxobutanoate</name>
        <dbReference type="ChEBI" id="CHEBI:11851"/>
    </ligand>
</feature>
<dbReference type="PANTHER" id="PTHR20881:SF0">
    <property type="entry name" value="3-METHYL-2-OXOBUTANOATE HYDROXYMETHYLTRANSFERASE"/>
    <property type="match status" value="1"/>
</dbReference>
<dbReference type="NCBIfam" id="TIGR00222">
    <property type="entry name" value="panB"/>
    <property type="match status" value="1"/>
</dbReference>
<keyword evidence="7 10" id="KW-0479">Metal-binding</keyword>
<evidence type="ECO:0000256" key="5">
    <source>
        <dbReference type="ARBA" id="ARBA00022679"/>
    </source>
</evidence>
<keyword evidence="5 7" id="KW-0808">Transferase</keyword>
<evidence type="ECO:0000313" key="11">
    <source>
        <dbReference type="EMBL" id="SFR81093.1"/>
    </source>
</evidence>
<dbReference type="AlphaFoldDB" id="A0A1I6JQ75"/>
<dbReference type="EC" id="2.1.2.11" evidence="7"/>
<organism evidence="11 12">
    <name type="scientific">Anaeromicropila populeti</name>
    <dbReference type="NCBI Taxonomy" id="37658"/>
    <lineage>
        <taxon>Bacteria</taxon>
        <taxon>Bacillati</taxon>
        <taxon>Bacillota</taxon>
        <taxon>Clostridia</taxon>
        <taxon>Lachnospirales</taxon>
        <taxon>Lachnospiraceae</taxon>
        <taxon>Anaeromicropila</taxon>
    </lineage>
</organism>
<keyword evidence="4 7" id="KW-0566">Pantothenate biosynthesis</keyword>
<dbReference type="UniPathway" id="UPA00028">
    <property type="reaction ID" value="UER00003"/>
</dbReference>
<feature type="binding site" evidence="7 10">
    <location>
        <position position="83"/>
    </location>
    <ligand>
        <name>Mg(2+)</name>
        <dbReference type="ChEBI" id="CHEBI:18420"/>
    </ligand>
</feature>
<comment type="cofactor">
    <cofactor evidence="7 10">
        <name>Mg(2+)</name>
        <dbReference type="ChEBI" id="CHEBI:18420"/>
    </cofactor>
    <text evidence="7 10">Binds 1 Mg(2+) ion per subunit.</text>
</comment>
<dbReference type="InterPro" id="IPR040442">
    <property type="entry name" value="Pyrv_kinase-like_dom_sf"/>
</dbReference>
<evidence type="ECO:0000256" key="10">
    <source>
        <dbReference type="PIRSR" id="PIRSR000388-3"/>
    </source>
</evidence>
<dbReference type="InterPro" id="IPR015813">
    <property type="entry name" value="Pyrv/PenolPyrv_kinase-like_dom"/>
</dbReference>
<dbReference type="STRING" id="37658.SAMN05661086_01863"/>
<comment type="subunit">
    <text evidence="3 7">Homodecamer; pentamer of dimers.</text>
</comment>
<dbReference type="GO" id="GO:0015940">
    <property type="term" value="P:pantothenate biosynthetic process"/>
    <property type="evidence" value="ECO:0007669"/>
    <property type="project" value="UniProtKB-UniRule"/>
</dbReference>
<evidence type="ECO:0000256" key="4">
    <source>
        <dbReference type="ARBA" id="ARBA00022655"/>
    </source>
</evidence>
<sequence>MKHTVAEFQKMKESGQKIAMLTAYDYSTAKVMDEAGIHGILVGDSLGMVMLGYENTLSVTMEDMIHHGRAAARGVKEALLVIDMPFMSYETSVRDAVINAGRLIKETGGHAVKLEGGAEVCPQIKAITAAKIPVMAHIGMTPQAVHAFGGFKVQGKEKEAAAKILEAAKSVEEAGAFAIVLECVPEALGKAITKAVSVPTIGIGAGAACDGQILVFQDMLGMYNDFKPKFVKQYASLSDTMKSAYQTYIREVQEQVFPSSEFSFL</sequence>
<evidence type="ECO:0000256" key="1">
    <source>
        <dbReference type="ARBA" id="ARBA00005033"/>
    </source>
</evidence>
<evidence type="ECO:0000256" key="8">
    <source>
        <dbReference type="PIRSR" id="PIRSR000388-1"/>
    </source>
</evidence>
<gene>
    <name evidence="7" type="primary">panB</name>
    <name evidence="11" type="ORF">SAMN05661086_01863</name>
</gene>
<keyword evidence="11" id="KW-0489">Methyltransferase</keyword>
<dbReference type="FunFam" id="3.20.20.60:FF:000003">
    <property type="entry name" value="3-methyl-2-oxobutanoate hydroxymethyltransferase"/>
    <property type="match status" value="1"/>
</dbReference>
<feature type="active site" description="Proton acceptor" evidence="7 8">
    <location>
        <position position="182"/>
    </location>
</feature>
<dbReference type="PIRSF" id="PIRSF000388">
    <property type="entry name" value="Pantoate_hydroxy_MeTrfase"/>
    <property type="match status" value="1"/>
</dbReference>
<evidence type="ECO:0000256" key="9">
    <source>
        <dbReference type="PIRSR" id="PIRSR000388-2"/>
    </source>
</evidence>
<dbReference type="HAMAP" id="MF_00156">
    <property type="entry name" value="PanB"/>
    <property type="match status" value="1"/>
</dbReference>
<evidence type="ECO:0000313" key="12">
    <source>
        <dbReference type="Proteomes" id="UP000199659"/>
    </source>
</evidence>
<accession>A0A1I6JQ75</accession>
<dbReference type="PANTHER" id="PTHR20881">
    <property type="entry name" value="3-METHYL-2-OXOBUTANOATE HYDROXYMETHYLTRANSFERASE"/>
    <property type="match status" value="1"/>
</dbReference>
<reference evidence="11 12" key="1">
    <citation type="submission" date="2016-10" db="EMBL/GenBank/DDBJ databases">
        <authorList>
            <person name="de Groot N.N."/>
        </authorList>
    </citation>
    <scope>NUCLEOTIDE SEQUENCE [LARGE SCALE GENOMIC DNA]</scope>
    <source>
        <strain evidence="11 12">743A</strain>
    </source>
</reference>
<dbReference type="GO" id="GO:0000287">
    <property type="term" value="F:magnesium ion binding"/>
    <property type="evidence" value="ECO:0007669"/>
    <property type="project" value="TreeGrafter"/>
</dbReference>
<comment type="similarity">
    <text evidence="2 7">Belongs to the PanB family.</text>
</comment>
<dbReference type="OrthoDB" id="9781789at2"/>
<dbReference type="GO" id="GO:0003864">
    <property type="term" value="F:3-methyl-2-oxobutanoate hydroxymethyltransferase activity"/>
    <property type="evidence" value="ECO:0007669"/>
    <property type="project" value="UniProtKB-UniRule"/>
</dbReference>
<dbReference type="EMBL" id="FOYZ01000006">
    <property type="protein sequence ID" value="SFR81093.1"/>
    <property type="molecule type" value="Genomic_DNA"/>
</dbReference>
<feature type="binding site" evidence="7 9">
    <location>
        <position position="83"/>
    </location>
    <ligand>
        <name>3-methyl-2-oxobutanoate</name>
        <dbReference type="ChEBI" id="CHEBI:11851"/>
    </ligand>
</feature>
<feature type="binding site" evidence="7 9">
    <location>
        <position position="113"/>
    </location>
    <ligand>
        <name>3-methyl-2-oxobutanoate</name>
        <dbReference type="ChEBI" id="CHEBI:11851"/>
    </ligand>
</feature>
<dbReference type="Gene3D" id="3.20.20.60">
    <property type="entry name" value="Phosphoenolpyruvate-binding domains"/>
    <property type="match status" value="1"/>
</dbReference>
<proteinExistence type="inferred from homology"/>
<dbReference type="GO" id="GO:0008168">
    <property type="term" value="F:methyltransferase activity"/>
    <property type="evidence" value="ECO:0007669"/>
    <property type="project" value="UniProtKB-KW"/>
</dbReference>
<dbReference type="Proteomes" id="UP000199659">
    <property type="component" value="Unassembled WGS sequence"/>
</dbReference>
<feature type="binding site" evidence="7 10">
    <location>
        <position position="115"/>
    </location>
    <ligand>
        <name>Mg(2+)</name>
        <dbReference type="ChEBI" id="CHEBI:18420"/>
    </ligand>
</feature>
<keyword evidence="12" id="KW-1185">Reference proteome</keyword>
<comment type="function">
    <text evidence="6 7">Catalyzes the reversible reaction in which hydroxymethyl group from 5,10-methylenetetrahydrofolate is transferred onto alpha-ketoisovalerate to form ketopantoate.</text>
</comment>
<dbReference type="InterPro" id="IPR003700">
    <property type="entry name" value="Pantoate_hydroxy_MeTrfase"/>
</dbReference>
<dbReference type="RefSeq" id="WP_092560409.1">
    <property type="nucleotide sequence ID" value="NZ_FOYZ01000006.1"/>
</dbReference>
<evidence type="ECO:0000256" key="3">
    <source>
        <dbReference type="ARBA" id="ARBA00011424"/>
    </source>
</evidence>
<evidence type="ECO:0000256" key="6">
    <source>
        <dbReference type="ARBA" id="ARBA00056497"/>
    </source>
</evidence>
<keyword evidence="7" id="KW-0963">Cytoplasm</keyword>
<dbReference type="GO" id="GO:0032259">
    <property type="term" value="P:methylation"/>
    <property type="evidence" value="ECO:0007669"/>
    <property type="project" value="UniProtKB-KW"/>
</dbReference>
<feature type="binding site" evidence="7 10">
    <location>
        <position position="44"/>
    </location>
    <ligand>
        <name>Mg(2+)</name>
        <dbReference type="ChEBI" id="CHEBI:18420"/>
    </ligand>
</feature>
<keyword evidence="7 10" id="KW-0460">Magnesium</keyword>
<dbReference type="Pfam" id="PF02548">
    <property type="entry name" value="Pantoate_transf"/>
    <property type="match status" value="1"/>
</dbReference>
<comment type="catalytic activity">
    <reaction evidence="7">
        <text>(6R)-5,10-methylene-5,6,7,8-tetrahydrofolate + 3-methyl-2-oxobutanoate + H2O = 2-dehydropantoate + (6S)-5,6,7,8-tetrahydrofolate</text>
        <dbReference type="Rhea" id="RHEA:11824"/>
        <dbReference type="ChEBI" id="CHEBI:11561"/>
        <dbReference type="ChEBI" id="CHEBI:11851"/>
        <dbReference type="ChEBI" id="CHEBI:15377"/>
        <dbReference type="ChEBI" id="CHEBI:15636"/>
        <dbReference type="ChEBI" id="CHEBI:57453"/>
        <dbReference type="EC" id="2.1.2.11"/>
    </reaction>
</comment>
<dbReference type="CDD" id="cd06557">
    <property type="entry name" value="KPHMT-like"/>
    <property type="match status" value="1"/>
</dbReference>
<evidence type="ECO:0000256" key="7">
    <source>
        <dbReference type="HAMAP-Rule" id="MF_00156"/>
    </source>
</evidence>
<comment type="pathway">
    <text evidence="1 7">Cofactor biosynthesis; (R)-pantothenate biosynthesis; (R)-pantoate from 3-methyl-2-oxobutanoate: step 1/2.</text>
</comment>
<dbReference type="SUPFAM" id="SSF51621">
    <property type="entry name" value="Phosphoenolpyruvate/pyruvate domain"/>
    <property type="match status" value="1"/>
</dbReference>